<feature type="non-terminal residue" evidence="1">
    <location>
        <position position="1"/>
    </location>
</feature>
<proteinExistence type="predicted"/>
<evidence type="ECO:0000313" key="2">
    <source>
        <dbReference type="Proteomes" id="UP000789901"/>
    </source>
</evidence>
<evidence type="ECO:0000313" key="1">
    <source>
        <dbReference type="EMBL" id="CAG8689763.1"/>
    </source>
</evidence>
<protein>
    <submittedName>
        <fullName evidence="1">19805_t:CDS:1</fullName>
    </submittedName>
</protein>
<dbReference type="EMBL" id="CAJVQB010006691">
    <property type="protein sequence ID" value="CAG8689763.1"/>
    <property type="molecule type" value="Genomic_DNA"/>
</dbReference>
<comment type="caution">
    <text evidence="1">The sequence shown here is derived from an EMBL/GenBank/DDBJ whole genome shotgun (WGS) entry which is preliminary data.</text>
</comment>
<organism evidence="1 2">
    <name type="scientific">Gigaspora margarita</name>
    <dbReference type="NCBI Taxonomy" id="4874"/>
    <lineage>
        <taxon>Eukaryota</taxon>
        <taxon>Fungi</taxon>
        <taxon>Fungi incertae sedis</taxon>
        <taxon>Mucoromycota</taxon>
        <taxon>Glomeromycotina</taxon>
        <taxon>Glomeromycetes</taxon>
        <taxon>Diversisporales</taxon>
        <taxon>Gigasporaceae</taxon>
        <taxon>Gigaspora</taxon>
    </lineage>
</organism>
<dbReference type="Proteomes" id="UP000789901">
    <property type="component" value="Unassembled WGS sequence"/>
</dbReference>
<reference evidence="1 2" key="1">
    <citation type="submission" date="2021-06" db="EMBL/GenBank/DDBJ databases">
        <authorList>
            <person name="Kallberg Y."/>
            <person name="Tangrot J."/>
            <person name="Rosling A."/>
        </authorList>
    </citation>
    <scope>NUCLEOTIDE SEQUENCE [LARGE SCALE GENOMIC DNA]</scope>
    <source>
        <strain evidence="1 2">120-4 pot B 10/14</strain>
    </source>
</reference>
<gene>
    <name evidence="1" type="ORF">GMARGA_LOCUS11435</name>
</gene>
<keyword evidence="2" id="KW-1185">Reference proteome</keyword>
<sequence>NKKETDNLAITTIINETHLETDLEAKIIVIGIEIIIIEIEAIQEIEISKMTKMTTALEVHK</sequence>
<accession>A0ABN7UYM6</accession>
<name>A0ABN7UYM6_GIGMA</name>